<sequence length="119" mass="13347">SSPSLSDFVAGVEKLDSKGSNWLIFEQQFTIGVKQKEVWNHFNGTSTRPVPADEDHPTNVEKAEIAAWEKRENTALYCLTLKIPPATFARHRRRGSVANIWAAMVAEYSSKSILTRSNL</sequence>
<dbReference type="InParanoid" id="A0A5C3NPZ0"/>
<reference evidence="1 2" key="1">
    <citation type="journal article" date="2019" name="Nat. Ecol. Evol.">
        <title>Megaphylogeny resolves global patterns of mushroom evolution.</title>
        <authorList>
            <person name="Varga T."/>
            <person name="Krizsan K."/>
            <person name="Foldi C."/>
            <person name="Dima B."/>
            <person name="Sanchez-Garcia M."/>
            <person name="Sanchez-Ramirez S."/>
            <person name="Szollosi G.J."/>
            <person name="Szarkandi J.G."/>
            <person name="Papp V."/>
            <person name="Albert L."/>
            <person name="Andreopoulos W."/>
            <person name="Angelini C."/>
            <person name="Antonin V."/>
            <person name="Barry K.W."/>
            <person name="Bougher N.L."/>
            <person name="Buchanan P."/>
            <person name="Buyck B."/>
            <person name="Bense V."/>
            <person name="Catcheside P."/>
            <person name="Chovatia M."/>
            <person name="Cooper J."/>
            <person name="Damon W."/>
            <person name="Desjardin D."/>
            <person name="Finy P."/>
            <person name="Geml J."/>
            <person name="Haridas S."/>
            <person name="Hughes K."/>
            <person name="Justo A."/>
            <person name="Karasinski D."/>
            <person name="Kautmanova I."/>
            <person name="Kiss B."/>
            <person name="Kocsube S."/>
            <person name="Kotiranta H."/>
            <person name="LaButti K.M."/>
            <person name="Lechner B.E."/>
            <person name="Liimatainen K."/>
            <person name="Lipzen A."/>
            <person name="Lukacs Z."/>
            <person name="Mihaltcheva S."/>
            <person name="Morgado L.N."/>
            <person name="Niskanen T."/>
            <person name="Noordeloos M.E."/>
            <person name="Ohm R.A."/>
            <person name="Ortiz-Santana B."/>
            <person name="Ovrebo C."/>
            <person name="Racz N."/>
            <person name="Riley R."/>
            <person name="Savchenko A."/>
            <person name="Shiryaev A."/>
            <person name="Soop K."/>
            <person name="Spirin V."/>
            <person name="Szebenyi C."/>
            <person name="Tomsovsky M."/>
            <person name="Tulloss R.E."/>
            <person name="Uehling J."/>
            <person name="Grigoriev I.V."/>
            <person name="Vagvolgyi C."/>
            <person name="Papp T."/>
            <person name="Martin F.M."/>
            <person name="Miettinen O."/>
            <person name="Hibbett D.S."/>
            <person name="Nagy L.G."/>
        </authorList>
    </citation>
    <scope>NUCLEOTIDE SEQUENCE [LARGE SCALE GENOMIC DNA]</scope>
    <source>
        <strain evidence="1 2">HHB13444</strain>
    </source>
</reference>
<dbReference type="EMBL" id="ML212888">
    <property type="protein sequence ID" value="TFK78020.1"/>
    <property type="molecule type" value="Genomic_DNA"/>
</dbReference>
<dbReference type="Pfam" id="PF14223">
    <property type="entry name" value="Retrotran_gag_2"/>
    <property type="match status" value="1"/>
</dbReference>
<feature type="non-terminal residue" evidence="1">
    <location>
        <position position="1"/>
    </location>
</feature>
<gene>
    <name evidence="1" type="ORF">K466DRAFT_437796</name>
</gene>
<accession>A0A5C3NPZ0</accession>
<dbReference type="AlphaFoldDB" id="A0A5C3NPZ0"/>
<evidence type="ECO:0000313" key="1">
    <source>
        <dbReference type="EMBL" id="TFK78020.1"/>
    </source>
</evidence>
<protein>
    <submittedName>
        <fullName evidence="1">Uncharacterized protein</fullName>
    </submittedName>
</protein>
<feature type="non-terminal residue" evidence="1">
    <location>
        <position position="119"/>
    </location>
</feature>
<keyword evidence="2" id="KW-1185">Reference proteome</keyword>
<organism evidence="1 2">
    <name type="scientific">Polyporus arcularius HHB13444</name>
    <dbReference type="NCBI Taxonomy" id="1314778"/>
    <lineage>
        <taxon>Eukaryota</taxon>
        <taxon>Fungi</taxon>
        <taxon>Dikarya</taxon>
        <taxon>Basidiomycota</taxon>
        <taxon>Agaricomycotina</taxon>
        <taxon>Agaricomycetes</taxon>
        <taxon>Polyporales</taxon>
        <taxon>Polyporaceae</taxon>
        <taxon>Polyporus</taxon>
    </lineage>
</organism>
<evidence type="ECO:0000313" key="2">
    <source>
        <dbReference type="Proteomes" id="UP000308197"/>
    </source>
</evidence>
<name>A0A5C3NPZ0_9APHY</name>
<dbReference type="Proteomes" id="UP000308197">
    <property type="component" value="Unassembled WGS sequence"/>
</dbReference>
<proteinExistence type="predicted"/>